<protein>
    <submittedName>
        <fullName evidence="2">Uncharacterized protein</fullName>
    </submittedName>
</protein>
<dbReference type="AlphaFoldDB" id="A0A086JZB6"/>
<name>A0A086JZB6_TOXGO</name>
<dbReference type="VEuPathDB" id="ToxoDB:TGDOM2_313510"/>
<evidence type="ECO:0000313" key="2">
    <source>
        <dbReference type="EMBL" id="KFG37484.1"/>
    </source>
</evidence>
<feature type="compositionally biased region" description="Basic and acidic residues" evidence="1">
    <location>
        <begin position="112"/>
        <end position="139"/>
    </location>
</feature>
<reference evidence="2 3" key="1">
    <citation type="submission" date="2014-02" db="EMBL/GenBank/DDBJ databases">
        <authorList>
            <person name="Sibley D."/>
            <person name="Venepally P."/>
            <person name="Karamycheva S."/>
            <person name="Hadjithomas M."/>
            <person name="Khan A."/>
            <person name="Brunk B."/>
            <person name="Roos D."/>
            <person name="Caler E."/>
            <person name="Lorenzi H."/>
        </authorList>
    </citation>
    <scope>NUCLEOTIDE SEQUENCE [LARGE SCALE GENOMIC DNA]</scope>
    <source>
        <strain evidence="2 3">GAB2-2007-GAL-DOM2</strain>
    </source>
</reference>
<feature type="compositionally biased region" description="Acidic residues" evidence="1">
    <location>
        <begin position="156"/>
        <end position="168"/>
    </location>
</feature>
<organism evidence="2 3">
    <name type="scientific">Toxoplasma gondii GAB2-2007-GAL-DOM2</name>
    <dbReference type="NCBI Taxonomy" id="1130820"/>
    <lineage>
        <taxon>Eukaryota</taxon>
        <taxon>Sar</taxon>
        <taxon>Alveolata</taxon>
        <taxon>Apicomplexa</taxon>
        <taxon>Conoidasida</taxon>
        <taxon>Coccidia</taxon>
        <taxon>Eucoccidiorida</taxon>
        <taxon>Eimeriorina</taxon>
        <taxon>Sarcocystidae</taxon>
        <taxon>Toxoplasma</taxon>
    </lineage>
</organism>
<evidence type="ECO:0000313" key="3">
    <source>
        <dbReference type="Proteomes" id="UP000028837"/>
    </source>
</evidence>
<gene>
    <name evidence="2" type="ORF">TGDOM2_313510</name>
</gene>
<sequence>MFFQGDTKHQAVLAVIRIGFWTMRLHGAPQICSPLFLSLFLNSDILCRLAVSAVATDVRLFEAVCFSFAFLRSSPSTSRPRLRRLRLPAGASAGCQAPRRSRVENGTLGETQLRDSEAGEAEKPGEDAAKEEAEDQDKGADEDEAKEEKGEKREDDDGEGAGGEAEDV</sequence>
<dbReference type="Proteomes" id="UP000028837">
    <property type="component" value="Unassembled WGS sequence"/>
</dbReference>
<dbReference type="EMBL" id="AHZU02001008">
    <property type="protein sequence ID" value="KFG37484.1"/>
    <property type="molecule type" value="Genomic_DNA"/>
</dbReference>
<accession>A0A086JZB6</accession>
<evidence type="ECO:0000256" key="1">
    <source>
        <dbReference type="SAM" id="MobiDB-lite"/>
    </source>
</evidence>
<comment type="caution">
    <text evidence="2">The sequence shown here is derived from an EMBL/GenBank/DDBJ whole genome shotgun (WGS) entry which is preliminary data.</text>
</comment>
<feature type="region of interest" description="Disordered" evidence="1">
    <location>
        <begin position="75"/>
        <end position="168"/>
    </location>
</feature>
<feature type="compositionally biased region" description="Basic and acidic residues" evidence="1">
    <location>
        <begin position="146"/>
        <end position="155"/>
    </location>
</feature>
<dbReference type="OrthoDB" id="10477799at2759"/>
<proteinExistence type="predicted"/>